<evidence type="ECO:0000256" key="1">
    <source>
        <dbReference type="SAM" id="Phobius"/>
    </source>
</evidence>
<keyword evidence="1" id="KW-0812">Transmembrane</keyword>
<reference evidence="3" key="1">
    <citation type="submission" date="2018-08" db="EMBL/GenBank/DDBJ databases">
        <authorList>
            <person name="Zhang J."/>
            <person name="Du Z.-J."/>
        </authorList>
    </citation>
    <scope>NUCLEOTIDE SEQUENCE [LARGE SCALE GENOMIC DNA]</scope>
    <source>
        <strain evidence="3">KCTC 52655</strain>
    </source>
</reference>
<proteinExistence type="predicted"/>
<sequence length="135" mass="15890">MSNNSPIMKEIKREICKRYWYARFDFIFNHLLLLIMVVASSYPAFAQIFSQGNEKYTAAIAAIPAFILLFQRTFKWEQRGEWHWEYHRRLIALSREVRDQNLPLQQASIKLTLLEQEFAGTFPGVNYSAGKEPKT</sequence>
<name>A0A3D8MBI6_9ALTE</name>
<accession>A0A3D8MBI6</accession>
<gene>
    <name evidence="2" type="ORF">DXV75_05230</name>
</gene>
<dbReference type="OrthoDB" id="5768524at2"/>
<protein>
    <recommendedName>
        <fullName evidence="4">DUF4231 domain-containing protein</fullName>
    </recommendedName>
</protein>
<dbReference type="RefSeq" id="WP_115592337.1">
    <property type="nucleotide sequence ID" value="NZ_QRHA01000003.1"/>
</dbReference>
<keyword evidence="1" id="KW-1133">Transmembrane helix</keyword>
<feature type="transmembrane region" description="Helical" evidence="1">
    <location>
        <begin position="56"/>
        <end position="74"/>
    </location>
</feature>
<evidence type="ECO:0008006" key="4">
    <source>
        <dbReference type="Google" id="ProtNLM"/>
    </source>
</evidence>
<dbReference type="Proteomes" id="UP000256561">
    <property type="component" value="Unassembled WGS sequence"/>
</dbReference>
<evidence type="ECO:0000313" key="3">
    <source>
        <dbReference type="Proteomes" id="UP000256561"/>
    </source>
</evidence>
<dbReference type="AlphaFoldDB" id="A0A3D8MBI6"/>
<comment type="caution">
    <text evidence="2">The sequence shown here is derived from an EMBL/GenBank/DDBJ whole genome shotgun (WGS) entry which is preliminary data.</text>
</comment>
<keyword evidence="1" id="KW-0472">Membrane</keyword>
<evidence type="ECO:0000313" key="2">
    <source>
        <dbReference type="EMBL" id="RDV27435.1"/>
    </source>
</evidence>
<organism evidence="2 3">
    <name type="scientific">Alteromonas aestuariivivens</name>
    <dbReference type="NCBI Taxonomy" id="1938339"/>
    <lineage>
        <taxon>Bacteria</taxon>
        <taxon>Pseudomonadati</taxon>
        <taxon>Pseudomonadota</taxon>
        <taxon>Gammaproteobacteria</taxon>
        <taxon>Alteromonadales</taxon>
        <taxon>Alteromonadaceae</taxon>
        <taxon>Alteromonas/Salinimonas group</taxon>
        <taxon>Alteromonas</taxon>
    </lineage>
</organism>
<dbReference type="EMBL" id="QRHA01000003">
    <property type="protein sequence ID" value="RDV27435.1"/>
    <property type="molecule type" value="Genomic_DNA"/>
</dbReference>
<keyword evidence="3" id="KW-1185">Reference proteome</keyword>
<feature type="transmembrane region" description="Helical" evidence="1">
    <location>
        <begin position="20"/>
        <end position="44"/>
    </location>
</feature>